<dbReference type="AlphaFoldDB" id="A0A3E0TVJ1"/>
<keyword evidence="1" id="KW-0732">Signal</keyword>
<dbReference type="RefSeq" id="WP_116009523.1">
    <property type="nucleotide sequence ID" value="NZ_QUOU01000001.1"/>
</dbReference>
<organism evidence="2 3">
    <name type="scientific">Thalassotalea euphylliae</name>
    <dbReference type="NCBI Taxonomy" id="1655234"/>
    <lineage>
        <taxon>Bacteria</taxon>
        <taxon>Pseudomonadati</taxon>
        <taxon>Pseudomonadota</taxon>
        <taxon>Gammaproteobacteria</taxon>
        <taxon>Alteromonadales</taxon>
        <taxon>Colwelliaceae</taxon>
        <taxon>Thalassotalea</taxon>
    </lineage>
</organism>
<dbReference type="GO" id="GO:0004252">
    <property type="term" value="F:serine-type endopeptidase activity"/>
    <property type="evidence" value="ECO:0007669"/>
    <property type="project" value="InterPro"/>
</dbReference>
<keyword evidence="2" id="KW-0378">Hydrolase</keyword>
<keyword evidence="2" id="KW-0645">Protease</keyword>
<feature type="chain" id="PRO_5017535134" evidence="1">
    <location>
        <begin position="23"/>
        <end position="421"/>
    </location>
</feature>
<evidence type="ECO:0000313" key="3">
    <source>
        <dbReference type="Proteomes" id="UP000256478"/>
    </source>
</evidence>
<gene>
    <name evidence="2" type="ORF">DXX93_19235</name>
</gene>
<dbReference type="EMBL" id="QUOU01000001">
    <property type="protein sequence ID" value="REL28489.1"/>
    <property type="molecule type" value="Genomic_DNA"/>
</dbReference>
<dbReference type="Pfam" id="PF13365">
    <property type="entry name" value="Trypsin_2"/>
    <property type="match status" value="1"/>
</dbReference>
<dbReference type="PANTHER" id="PTHR22939:SF129">
    <property type="entry name" value="SERINE PROTEASE HTRA2, MITOCHONDRIAL"/>
    <property type="match status" value="1"/>
</dbReference>
<name>A0A3E0TVJ1_9GAMM</name>
<dbReference type="Gene3D" id="2.40.10.120">
    <property type="match status" value="1"/>
</dbReference>
<protein>
    <submittedName>
        <fullName evidence="2">Serine protease</fullName>
    </submittedName>
</protein>
<feature type="signal peptide" evidence="1">
    <location>
        <begin position="1"/>
        <end position="22"/>
    </location>
</feature>
<dbReference type="InterPro" id="IPR009003">
    <property type="entry name" value="Peptidase_S1_PA"/>
</dbReference>
<evidence type="ECO:0000256" key="1">
    <source>
        <dbReference type="SAM" id="SignalP"/>
    </source>
</evidence>
<dbReference type="PANTHER" id="PTHR22939">
    <property type="entry name" value="SERINE PROTEASE FAMILY S1C HTRA-RELATED"/>
    <property type="match status" value="1"/>
</dbReference>
<dbReference type="InterPro" id="IPR001940">
    <property type="entry name" value="Peptidase_S1C"/>
</dbReference>
<dbReference type="SUPFAM" id="SSF50494">
    <property type="entry name" value="Trypsin-like serine proteases"/>
    <property type="match status" value="1"/>
</dbReference>
<accession>A0A3E0TVJ1</accession>
<sequence>MKVLITLLFIVSPLFSLTKLYAAEQAGTIFKQLAPSLYQIRLIDKASGEKSTIGSGFQITADGLIATNYHVISGHAQYPEKYQIQYLDHQGNKGQLTLASVDVINDLALVKRAVSAPMSFFSIAEQAPTKGEKLFSLGNPHDLGMIVVPGTYNGLKKESFIDKIHFTGSVNSGMSGGPVVNKTEQVVGVNVATSGNQIGFLVPHDKLAKLFHDYQQAAPETIEQQMAEQLTANQQAMVETLLTSKWHKKMLGNGIIPTIDVPFIRCWGESNADKQDALIYSAMANCAMDEDTFIDNNFFTGGIEMQFQYMETNKISDLKFYHLYQRQIARAAANNKATKDDVTEFACHHDIVMPSSNLINNKSILCTRNYKKFPDLYDVLYLGLSVDKNTQALISHFTIAGVEKAMALAFTKQFMESVSWK</sequence>
<dbReference type="GO" id="GO:0006508">
    <property type="term" value="P:proteolysis"/>
    <property type="evidence" value="ECO:0007669"/>
    <property type="project" value="UniProtKB-KW"/>
</dbReference>
<dbReference type="OrthoDB" id="8581982at2"/>
<reference evidence="2 3" key="1">
    <citation type="submission" date="2018-08" db="EMBL/GenBank/DDBJ databases">
        <title>Thalassotalea euphylliae genome.</title>
        <authorList>
            <person name="Summers S."/>
            <person name="Rice S.A."/>
            <person name="Freckelton M.L."/>
            <person name="Nedved B.T."/>
            <person name="Hadfield M.G."/>
        </authorList>
    </citation>
    <scope>NUCLEOTIDE SEQUENCE [LARGE SCALE GENOMIC DNA]</scope>
    <source>
        <strain evidence="2 3">H1</strain>
    </source>
</reference>
<dbReference type="PRINTS" id="PR00834">
    <property type="entry name" value="PROTEASES2C"/>
</dbReference>
<evidence type="ECO:0000313" key="2">
    <source>
        <dbReference type="EMBL" id="REL28489.1"/>
    </source>
</evidence>
<proteinExistence type="predicted"/>
<comment type="caution">
    <text evidence="2">The sequence shown here is derived from an EMBL/GenBank/DDBJ whole genome shotgun (WGS) entry which is preliminary data.</text>
</comment>
<dbReference type="Proteomes" id="UP000256478">
    <property type="component" value="Unassembled WGS sequence"/>
</dbReference>